<dbReference type="EMBL" id="KZ824292">
    <property type="protein sequence ID" value="RAL10820.1"/>
    <property type="molecule type" value="Genomic_DNA"/>
</dbReference>
<dbReference type="Pfam" id="PF09814">
    <property type="entry name" value="HECT_2"/>
    <property type="match status" value="1"/>
</dbReference>
<evidence type="ECO:0000313" key="2">
    <source>
        <dbReference type="EMBL" id="RAL10820.1"/>
    </source>
</evidence>
<dbReference type="GO" id="GO:0043161">
    <property type="term" value="P:proteasome-mediated ubiquitin-dependent protein catabolic process"/>
    <property type="evidence" value="ECO:0007669"/>
    <property type="project" value="TreeGrafter"/>
</dbReference>
<dbReference type="GO" id="GO:0005634">
    <property type="term" value="C:nucleus"/>
    <property type="evidence" value="ECO:0007669"/>
    <property type="project" value="TreeGrafter"/>
</dbReference>
<dbReference type="Proteomes" id="UP000248961">
    <property type="component" value="Unassembled WGS sequence"/>
</dbReference>
<reference evidence="2 3" key="1">
    <citation type="submission" date="2018-02" db="EMBL/GenBank/DDBJ databases">
        <title>The genomes of Aspergillus section Nigri reveals drivers in fungal speciation.</title>
        <authorList>
            <consortium name="DOE Joint Genome Institute"/>
            <person name="Vesth T.C."/>
            <person name="Nybo J."/>
            <person name="Theobald S."/>
            <person name="Brandl J."/>
            <person name="Frisvad J.C."/>
            <person name="Nielsen K.F."/>
            <person name="Lyhne E.K."/>
            <person name="Kogle M.E."/>
            <person name="Kuo A."/>
            <person name="Riley R."/>
            <person name="Clum A."/>
            <person name="Nolan M."/>
            <person name="Lipzen A."/>
            <person name="Salamov A."/>
            <person name="Henrissat B."/>
            <person name="Wiebenga A."/>
            <person name="De vries R.P."/>
            <person name="Grigoriev I.V."/>
            <person name="Mortensen U.H."/>
            <person name="Andersen M.R."/>
            <person name="Baker S.E."/>
        </authorList>
    </citation>
    <scope>NUCLEOTIDE SEQUENCE [LARGE SCALE GENOMIC DNA]</scope>
    <source>
        <strain evidence="2 3">CBS 101889</strain>
    </source>
</reference>
<feature type="compositionally biased region" description="Basic and acidic residues" evidence="1">
    <location>
        <begin position="1"/>
        <end position="11"/>
    </location>
</feature>
<dbReference type="VEuPathDB" id="FungiDB:BO97DRAFT_444315"/>
<dbReference type="GO" id="GO:0000151">
    <property type="term" value="C:ubiquitin ligase complex"/>
    <property type="evidence" value="ECO:0007669"/>
    <property type="project" value="TreeGrafter"/>
</dbReference>
<proteinExistence type="predicted"/>
<dbReference type="RefSeq" id="XP_025549974.1">
    <property type="nucleotide sequence ID" value="XM_025698444.1"/>
</dbReference>
<dbReference type="PANTHER" id="PTHR31531">
    <property type="entry name" value="E3 UBIQUITIN-PROTEIN LIGASE E3D FAMILY MEMBER"/>
    <property type="match status" value="1"/>
</dbReference>
<dbReference type="OrthoDB" id="386949at2759"/>
<dbReference type="GO" id="GO:0031624">
    <property type="term" value="F:ubiquitin conjugating enzyme binding"/>
    <property type="evidence" value="ECO:0007669"/>
    <property type="project" value="TreeGrafter"/>
</dbReference>
<name>A0A395HSR4_ASPHC</name>
<dbReference type="STRING" id="1450537.A0A395HSR4"/>
<sequence length="503" mass="55377">MQSFPKDKDPNQDSNSPEPPIYLHAELLPHIRHITLYVSVPDRIELHLHEGVQEPAVEISLSESRRAVSVSVSASLLQDCSSAPAETEPQDGTRVETTETMKLPARVTESARSVLRSLNWRVTTGSSRRREVSFRMIVDDDDGGSAGAALLDEELVGGFVPWRAMDMRAGTRVRCRLCEVVVLDRPGGFDRGLGSGKRGEEEGEGIKGWVWKDLPSGNWAEMMDFWHCHKPDPVDGRHGHDDGDGNDDEEGNGPGDGEKGEQGAKSRLEDPNATVKGYGAANQVVATLGTILVDVATFLVAEGDWLRIQKDPESDGIRCCNCNALLGQADPIANGWRLFKTALSASIPAAAAAASTTQAAPPDNDQLEWETHYVEVIIAAQLLELVERESARRFVVHCGLKSGLLIWVFNPDMRYSNSSADHSIAARRAVKVFFQTLDDVEQTLHPEVGKPSTTLALEELRLPAETYGALKDVLEERNAMLPESAREFREWRVGILHRLERRA</sequence>
<gene>
    <name evidence="2" type="ORF">BO97DRAFT_444315</name>
</gene>
<dbReference type="GO" id="GO:0051865">
    <property type="term" value="P:protein autoubiquitination"/>
    <property type="evidence" value="ECO:0007669"/>
    <property type="project" value="TreeGrafter"/>
</dbReference>
<dbReference type="InterPro" id="IPR019193">
    <property type="entry name" value="UBQ-conj_enz_E2-bd_prot"/>
</dbReference>
<dbReference type="AlphaFoldDB" id="A0A395HSR4"/>
<organism evidence="2 3">
    <name type="scientific">Aspergillus homomorphus (strain CBS 101889)</name>
    <dbReference type="NCBI Taxonomy" id="1450537"/>
    <lineage>
        <taxon>Eukaryota</taxon>
        <taxon>Fungi</taxon>
        <taxon>Dikarya</taxon>
        <taxon>Ascomycota</taxon>
        <taxon>Pezizomycotina</taxon>
        <taxon>Eurotiomycetes</taxon>
        <taxon>Eurotiomycetidae</taxon>
        <taxon>Eurotiales</taxon>
        <taxon>Aspergillaceae</taxon>
        <taxon>Aspergillus</taxon>
        <taxon>Aspergillus subgen. Circumdati</taxon>
    </lineage>
</organism>
<feature type="compositionally biased region" description="Basic and acidic residues" evidence="1">
    <location>
        <begin position="256"/>
        <end position="268"/>
    </location>
</feature>
<dbReference type="GO" id="GO:0000209">
    <property type="term" value="P:protein polyubiquitination"/>
    <property type="evidence" value="ECO:0007669"/>
    <property type="project" value="TreeGrafter"/>
</dbReference>
<dbReference type="GeneID" id="37202733"/>
<evidence type="ECO:0008006" key="4">
    <source>
        <dbReference type="Google" id="ProtNLM"/>
    </source>
</evidence>
<feature type="region of interest" description="Disordered" evidence="1">
    <location>
        <begin position="1"/>
        <end position="21"/>
    </location>
</feature>
<keyword evidence="3" id="KW-1185">Reference proteome</keyword>
<dbReference type="GO" id="GO:0030332">
    <property type="term" value="F:cyclin binding"/>
    <property type="evidence" value="ECO:0007669"/>
    <property type="project" value="TreeGrafter"/>
</dbReference>
<accession>A0A395HSR4</accession>
<feature type="compositionally biased region" description="Basic and acidic residues" evidence="1">
    <location>
        <begin position="234"/>
        <end position="243"/>
    </location>
</feature>
<dbReference type="GO" id="GO:0005829">
    <property type="term" value="C:cytosol"/>
    <property type="evidence" value="ECO:0007669"/>
    <property type="project" value="TreeGrafter"/>
</dbReference>
<protein>
    <recommendedName>
        <fullName evidence="4">Ubiquitin-conjugating enzyme E2-binding protein</fullName>
    </recommendedName>
</protein>
<evidence type="ECO:0000313" key="3">
    <source>
        <dbReference type="Proteomes" id="UP000248961"/>
    </source>
</evidence>
<dbReference type="PANTHER" id="PTHR31531:SF2">
    <property type="entry name" value="E3 UBIQUITIN-PROTEIN LIGASE E3D"/>
    <property type="match status" value="1"/>
</dbReference>
<dbReference type="GO" id="GO:0061630">
    <property type="term" value="F:ubiquitin protein ligase activity"/>
    <property type="evidence" value="ECO:0007669"/>
    <property type="project" value="TreeGrafter"/>
</dbReference>
<evidence type="ECO:0000256" key="1">
    <source>
        <dbReference type="SAM" id="MobiDB-lite"/>
    </source>
</evidence>
<feature type="region of interest" description="Disordered" evidence="1">
    <location>
        <begin position="234"/>
        <end position="268"/>
    </location>
</feature>
<dbReference type="GO" id="GO:0006513">
    <property type="term" value="P:protein monoubiquitination"/>
    <property type="evidence" value="ECO:0007669"/>
    <property type="project" value="TreeGrafter"/>
</dbReference>